<evidence type="ECO:0000256" key="1">
    <source>
        <dbReference type="ARBA" id="ARBA00005250"/>
    </source>
</evidence>
<dbReference type="InterPro" id="IPR030829">
    <property type="entry name" value="SoxH-rel_PQQ_2"/>
</dbReference>
<dbReference type="RefSeq" id="WP_274164692.1">
    <property type="nucleotide sequence ID" value="NZ_JAJUBC010000012.1"/>
</dbReference>
<dbReference type="Gene3D" id="3.60.15.10">
    <property type="entry name" value="Ribonuclease Z/Hydroxyacylglutathione hydrolase-like"/>
    <property type="match status" value="1"/>
</dbReference>
<dbReference type="SUPFAM" id="SSF56281">
    <property type="entry name" value="Metallo-hydrolase/oxidoreductase"/>
    <property type="match status" value="1"/>
</dbReference>
<protein>
    <submittedName>
        <fullName evidence="4">Quinoprotein relay system zinc metallohydrolase 2</fullName>
    </submittedName>
</protein>
<dbReference type="InterPro" id="IPR050855">
    <property type="entry name" value="NDM-1-like"/>
</dbReference>
<dbReference type="PANTHER" id="PTHR42951:SF4">
    <property type="entry name" value="ACYL-COENZYME A THIOESTERASE MBLAC2"/>
    <property type="match status" value="1"/>
</dbReference>
<gene>
    <name evidence="4" type="ORF">LRP50_11930</name>
</gene>
<keyword evidence="2" id="KW-0732">Signal</keyword>
<evidence type="ECO:0000256" key="2">
    <source>
        <dbReference type="SAM" id="SignalP"/>
    </source>
</evidence>
<feature type="chain" id="PRO_5045761192" evidence="2">
    <location>
        <begin position="23"/>
        <end position="305"/>
    </location>
</feature>
<comment type="similarity">
    <text evidence="1">Belongs to the metallo-beta-lactamase superfamily. Class-B beta-lactamase family.</text>
</comment>
<dbReference type="NCBIfam" id="TIGR04559">
    <property type="entry name" value="SoxH_rel_PQQ_2"/>
    <property type="match status" value="1"/>
</dbReference>
<name>A0ABT5R2W1_9GAMM</name>
<evidence type="ECO:0000259" key="3">
    <source>
        <dbReference type="SMART" id="SM00849"/>
    </source>
</evidence>
<keyword evidence="5" id="KW-1185">Reference proteome</keyword>
<accession>A0ABT5R2W1</accession>
<reference evidence="4" key="1">
    <citation type="submission" date="2021-12" db="EMBL/GenBank/DDBJ databases">
        <title>Enterovibrio ZSDZ35 sp. nov. and Enterovibrio ZSDZ42 sp. nov., isolated from coastal seawater in Qingdao.</title>
        <authorList>
            <person name="Zhang P."/>
        </authorList>
    </citation>
    <scope>NUCLEOTIDE SEQUENCE</scope>
    <source>
        <strain evidence="4">ZSDZ42</strain>
    </source>
</reference>
<dbReference type="Pfam" id="PF00753">
    <property type="entry name" value="Lactamase_B"/>
    <property type="match status" value="1"/>
</dbReference>
<dbReference type="EMBL" id="JAJUBC010000012">
    <property type="protein sequence ID" value="MDD1793842.1"/>
    <property type="molecule type" value="Genomic_DNA"/>
</dbReference>
<dbReference type="SMART" id="SM00849">
    <property type="entry name" value="Lactamase_B"/>
    <property type="match status" value="1"/>
</dbReference>
<sequence>MNIIKDLLFTLTVWLFAFTASANTQAVLPMKEVAPGIYFHQGKIDDLFTTQTDPVANITVIIGKEAVAVVDTGGSRRAGEMLYRAIRQITALPIRYVINTHVHPDHNFGNQAFVSEQPQFIAHTRYAGDFHAKANYYQQRLTAPWFEGTTPIAATHFIEKETEIDLGQRTLVLMAHERAHTRHDLTVFDATTRTLIAGDLLFVDHVPSLDGSLTGWLSVINTLNAMPYLRVIPGHGPIQTGKNAFDAQTHYLRSLAQEVRAAINQNIDINTASLTVLRSHADNWKLFEQFHGRNVIQAYKELEWE</sequence>
<evidence type="ECO:0000313" key="5">
    <source>
        <dbReference type="Proteomes" id="UP001149400"/>
    </source>
</evidence>
<evidence type="ECO:0000313" key="4">
    <source>
        <dbReference type="EMBL" id="MDD1793842.1"/>
    </source>
</evidence>
<dbReference type="CDD" id="cd16282">
    <property type="entry name" value="metallo-hydrolase-like_MBL-fold"/>
    <property type="match status" value="1"/>
</dbReference>
<feature type="signal peptide" evidence="2">
    <location>
        <begin position="1"/>
        <end position="22"/>
    </location>
</feature>
<organism evidence="4 5">
    <name type="scientific">Enterovibrio gelatinilyticus</name>
    <dbReference type="NCBI Taxonomy" id="2899819"/>
    <lineage>
        <taxon>Bacteria</taxon>
        <taxon>Pseudomonadati</taxon>
        <taxon>Pseudomonadota</taxon>
        <taxon>Gammaproteobacteria</taxon>
        <taxon>Vibrionales</taxon>
        <taxon>Vibrionaceae</taxon>
        <taxon>Enterovibrio</taxon>
    </lineage>
</organism>
<comment type="caution">
    <text evidence="4">The sequence shown here is derived from an EMBL/GenBank/DDBJ whole genome shotgun (WGS) entry which is preliminary data.</text>
</comment>
<dbReference type="InterPro" id="IPR001279">
    <property type="entry name" value="Metallo-B-lactamas"/>
</dbReference>
<dbReference type="Proteomes" id="UP001149400">
    <property type="component" value="Unassembled WGS sequence"/>
</dbReference>
<feature type="domain" description="Metallo-beta-lactamase" evidence="3">
    <location>
        <begin position="55"/>
        <end position="235"/>
    </location>
</feature>
<dbReference type="InterPro" id="IPR036866">
    <property type="entry name" value="RibonucZ/Hydroxyglut_hydro"/>
</dbReference>
<proteinExistence type="inferred from homology"/>
<dbReference type="PANTHER" id="PTHR42951">
    <property type="entry name" value="METALLO-BETA-LACTAMASE DOMAIN-CONTAINING"/>
    <property type="match status" value="1"/>
</dbReference>